<comment type="caution">
    <text evidence="2">The sequence shown here is derived from an EMBL/GenBank/DDBJ whole genome shotgun (WGS) entry which is preliminary data.</text>
</comment>
<keyword evidence="3" id="KW-1185">Reference proteome</keyword>
<gene>
    <name evidence="2" type="ORF">PhCBS80983_g00289</name>
</gene>
<dbReference type="InterPro" id="IPR006994">
    <property type="entry name" value="TCF25/Rqc1"/>
</dbReference>
<dbReference type="AlphaFoldDB" id="A0A507EEQ4"/>
<feature type="compositionally biased region" description="Acidic residues" evidence="1">
    <location>
        <begin position="55"/>
        <end position="76"/>
    </location>
</feature>
<dbReference type="GO" id="GO:1990112">
    <property type="term" value="C:RQC complex"/>
    <property type="evidence" value="ECO:0007669"/>
    <property type="project" value="TreeGrafter"/>
</dbReference>
<feature type="region of interest" description="Disordered" evidence="1">
    <location>
        <begin position="1"/>
        <end position="119"/>
    </location>
</feature>
<dbReference type="PANTHER" id="PTHR22684">
    <property type="entry name" value="NULP1-RELATED"/>
    <property type="match status" value="1"/>
</dbReference>
<feature type="compositionally biased region" description="Gly residues" evidence="1">
    <location>
        <begin position="647"/>
        <end position="657"/>
    </location>
</feature>
<dbReference type="PANTHER" id="PTHR22684:SF0">
    <property type="entry name" value="RIBOSOME QUALITY CONTROL COMPLEX SUBUNIT TCF25"/>
    <property type="match status" value="1"/>
</dbReference>
<proteinExistence type="predicted"/>
<reference evidence="2 3" key="1">
    <citation type="journal article" date="2019" name="Sci. Rep.">
        <title>Comparative genomics of chytrid fungi reveal insights into the obligate biotrophic and pathogenic lifestyle of Synchytrium endobioticum.</title>
        <authorList>
            <person name="van de Vossenberg B.T.L.H."/>
            <person name="Warris S."/>
            <person name="Nguyen H.D.T."/>
            <person name="van Gent-Pelzer M.P.E."/>
            <person name="Joly D.L."/>
            <person name="van de Geest H.C."/>
            <person name="Bonants P.J.M."/>
            <person name="Smith D.S."/>
            <person name="Levesque C.A."/>
            <person name="van der Lee T.A.J."/>
        </authorList>
    </citation>
    <scope>NUCLEOTIDE SEQUENCE [LARGE SCALE GENOMIC DNA]</scope>
    <source>
        <strain evidence="2 3">CBS 809.83</strain>
    </source>
</reference>
<feature type="compositionally biased region" description="Basic residues" evidence="1">
    <location>
        <begin position="86"/>
        <end position="96"/>
    </location>
</feature>
<dbReference type="STRING" id="109895.A0A507EEQ4"/>
<protein>
    <recommendedName>
        <fullName evidence="4">Transcription factor 25</fullName>
    </recommendedName>
</protein>
<evidence type="ECO:0008006" key="4">
    <source>
        <dbReference type="Google" id="ProtNLM"/>
    </source>
</evidence>
<dbReference type="Proteomes" id="UP000318582">
    <property type="component" value="Unassembled WGS sequence"/>
</dbReference>
<evidence type="ECO:0000313" key="2">
    <source>
        <dbReference type="EMBL" id="TPX62643.1"/>
    </source>
</evidence>
<accession>A0A507EEQ4</accession>
<name>A0A507EEQ4_9FUNG</name>
<evidence type="ECO:0000256" key="1">
    <source>
        <dbReference type="SAM" id="MobiDB-lite"/>
    </source>
</evidence>
<dbReference type="EMBL" id="QEAQ01000002">
    <property type="protein sequence ID" value="TPX62643.1"/>
    <property type="molecule type" value="Genomic_DNA"/>
</dbReference>
<organism evidence="2 3">
    <name type="scientific">Powellomyces hirtus</name>
    <dbReference type="NCBI Taxonomy" id="109895"/>
    <lineage>
        <taxon>Eukaryota</taxon>
        <taxon>Fungi</taxon>
        <taxon>Fungi incertae sedis</taxon>
        <taxon>Chytridiomycota</taxon>
        <taxon>Chytridiomycota incertae sedis</taxon>
        <taxon>Chytridiomycetes</taxon>
        <taxon>Spizellomycetales</taxon>
        <taxon>Powellomycetaceae</taxon>
        <taxon>Powellomyces</taxon>
    </lineage>
</organism>
<dbReference type="Pfam" id="PF04910">
    <property type="entry name" value="Tcf25"/>
    <property type="match status" value="1"/>
</dbReference>
<feature type="region of interest" description="Disordered" evidence="1">
    <location>
        <begin position="626"/>
        <end position="657"/>
    </location>
</feature>
<evidence type="ECO:0000313" key="3">
    <source>
        <dbReference type="Proteomes" id="UP000318582"/>
    </source>
</evidence>
<sequence length="657" mass="71921">MSRAYRKLMRERESSNPVAQPVSDAESEEMVAESGAGAAPSMFSLFAKLSGGDEGTGDDLDQEDSEPEHEVEDEPEVAQARPPVKNAKKKKKKKGKNAASSLAKASAEKSSGRKGSAGLYDNLDEIDRTLKELNEKFGELPAALPEIKVAQAAKSLLAVDPRALDADAEMKKMFGSRVVNDEIRRKKYIRSGKRTALAVPREHWPKAEKLGLTMDLLDTRNGILDFAFVHSRSYQDIQQGFLECVATHDPNTIQQLLHLYPYHIDSLLQLSEIAKHSGDITLAAELVEDDPIFTLGIIDFYAINAKEVEWYSRFWDAYCEQWKLASKPNHAFSIALATWELETGKNQDHAKSSSRLQQAIIDFPSMINCLYDKVGTSSAGVSADSGFFSDVNAPPYLNLAIQLYVERNHTLWKVPEVSAWLRENVSVVATRYSGKDANSCSPSKQIRSEFQKDIPRNLSRHIFISDFASITSALPPDVTAAGIQAHDPIPPENGFPSPYHEFEQQQSAAARDPSGFLSNMLQQLLPWMNRPGAEGLIDDDDADIADNAEGDIRDLADLADGVLNPPNDLIDGERDEEVAATLRAMQESLPGLFAATASADGTSNQDFMSGLRDTFSRLGLFGPWGGANNEAASDDMAPPMIESDNEAGGGDAGAREE</sequence>